<keyword evidence="3" id="KW-1185">Reference proteome</keyword>
<evidence type="ECO:0000313" key="2">
    <source>
        <dbReference type="EMBL" id="GAA4794705.1"/>
    </source>
</evidence>
<keyword evidence="1" id="KW-0812">Transmembrane</keyword>
<dbReference type="Pfam" id="PF05751">
    <property type="entry name" value="FixH"/>
    <property type="match status" value="1"/>
</dbReference>
<keyword evidence="1" id="KW-1133">Transmembrane helix</keyword>
<comment type="caution">
    <text evidence="2">The sequence shown here is derived from an EMBL/GenBank/DDBJ whole genome shotgun (WGS) entry which is preliminary data.</text>
</comment>
<dbReference type="RefSeq" id="WP_345232019.1">
    <property type="nucleotide sequence ID" value="NZ_BAABIQ010000035.1"/>
</dbReference>
<sequence length="141" mass="16591">MNWGTKIIIGMGIAMTLVVTAGIYMVSHDTDSLEDVDYYEKGLRYDEVYQQKENVTRDHAKAHVSIQKGDLKIVFNNEHNEGTLRLLRPSDRSLDRKFRFSALRTYEVPIHHLKPGAWRLELEWQHKGKHYLQDEVFYVND</sequence>
<reference evidence="3" key="1">
    <citation type="journal article" date="2019" name="Int. J. Syst. Evol. Microbiol.">
        <title>The Global Catalogue of Microorganisms (GCM) 10K type strain sequencing project: providing services to taxonomists for standard genome sequencing and annotation.</title>
        <authorList>
            <consortium name="The Broad Institute Genomics Platform"/>
            <consortium name="The Broad Institute Genome Sequencing Center for Infectious Disease"/>
            <person name="Wu L."/>
            <person name="Ma J."/>
        </authorList>
    </citation>
    <scope>NUCLEOTIDE SEQUENCE [LARGE SCALE GENOMIC DNA]</scope>
    <source>
        <strain evidence="3">JCM 18200</strain>
    </source>
</reference>
<evidence type="ECO:0000313" key="3">
    <source>
        <dbReference type="Proteomes" id="UP001501411"/>
    </source>
</evidence>
<dbReference type="Proteomes" id="UP001501411">
    <property type="component" value="Unassembled WGS sequence"/>
</dbReference>
<organism evidence="2 3">
    <name type="scientific">Olivibacter ginsenosidimutans</name>
    <dbReference type="NCBI Taxonomy" id="1176537"/>
    <lineage>
        <taxon>Bacteria</taxon>
        <taxon>Pseudomonadati</taxon>
        <taxon>Bacteroidota</taxon>
        <taxon>Sphingobacteriia</taxon>
        <taxon>Sphingobacteriales</taxon>
        <taxon>Sphingobacteriaceae</taxon>
        <taxon>Olivibacter</taxon>
    </lineage>
</organism>
<evidence type="ECO:0008006" key="4">
    <source>
        <dbReference type="Google" id="ProtNLM"/>
    </source>
</evidence>
<protein>
    <recommendedName>
        <fullName evidence="4">Nitrogen fixation protein FixH</fullName>
    </recommendedName>
</protein>
<dbReference type="InterPro" id="IPR008620">
    <property type="entry name" value="FixH"/>
</dbReference>
<keyword evidence="1" id="KW-0472">Membrane</keyword>
<gene>
    <name evidence="2" type="ORF">GCM10023231_23900</name>
</gene>
<proteinExistence type="predicted"/>
<feature type="transmembrane region" description="Helical" evidence="1">
    <location>
        <begin position="7"/>
        <end position="26"/>
    </location>
</feature>
<accession>A0ABP9BHV0</accession>
<name>A0ABP9BHV0_9SPHI</name>
<evidence type="ECO:0000256" key="1">
    <source>
        <dbReference type="SAM" id="Phobius"/>
    </source>
</evidence>
<dbReference type="EMBL" id="BAABIQ010000035">
    <property type="protein sequence ID" value="GAA4794705.1"/>
    <property type="molecule type" value="Genomic_DNA"/>
</dbReference>